<proteinExistence type="predicted"/>
<dbReference type="InterPro" id="IPR035965">
    <property type="entry name" value="PAS-like_dom_sf"/>
</dbReference>
<dbReference type="InterPro" id="IPR013655">
    <property type="entry name" value="PAS_fold_3"/>
</dbReference>
<dbReference type="PROSITE" id="PS50110">
    <property type="entry name" value="RESPONSE_REGULATORY"/>
    <property type="match status" value="1"/>
</dbReference>
<dbReference type="SMART" id="SM00052">
    <property type="entry name" value="EAL"/>
    <property type="match status" value="1"/>
</dbReference>
<feature type="domain" description="Response regulatory" evidence="3">
    <location>
        <begin position="4"/>
        <end position="120"/>
    </location>
</feature>
<evidence type="ECO:0000259" key="6">
    <source>
        <dbReference type="PROSITE" id="PS50883"/>
    </source>
</evidence>
<dbReference type="HOGENOM" id="CLU_000445_70_50_0"/>
<dbReference type="Proteomes" id="UP000000263">
    <property type="component" value="Chromosome"/>
</dbReference>
<feature type="domain" description="PAC" evidence="5">
    <location>
        <begin position="289"/>
        <end position="341"/>
    </location>
</feature>
<evidence type="ECO:0000256" key="1">
    <source>
        <dbReference type="PROSITE-ProRule" id="PRU00169"/>
    </source>
</evidence>
<dbReference type="SMART" id="SM00267">
    <property type="entry name" value="GGDEF"/>
    <property type="match status" value="1"/>
</dbReference>
<dbReference type="SUPFAM" id="SSF55073">
    <property type="entry name" value="Nucleotide cyclase"/>
    <property type="match status" value="1"/>
</dbReference>
<dbReference type="NCBIfam" id="TIGR00254">
    <property type="entry name" value="GGDEF"/>
    <property type="match status" value="1"/>
</dbReference>
<evidence type="ECO:0000256" key="2">
    <source>
        <dbReference type="SAM" id="Coils"/>
    </source>
</evidence>
<dbReference type="InterPro" id="IPR001633">
    <property type="entry name" value="EAL_dom"/>
</dbReference>
<dbReference type="Pfam" id="PF08447">
    <property type="entry name" value="PAS_3"/>
    <property type="match status" value="1"/>
</dbReference>
<dbReference type="GO" id="GO:0000160">
    <property type="term" value="P:phosphorelay signal transduction system"/>
    <property type="evidence" value="ECO:0007669"/>
    <property type="project" value="InterPro"/>
</dbReference>
<dbReference type="PROSITE" id="PS50887">
    <property type="entry name" value="GGDEF"/>
    <property type="match status" value="1"/>
</dbReference>
<dbReference type="KEGG" id="rca:Rcas_3309"/>
<dbReference type="PROSITE" id="PS50113">
    <property type="entry name" value="PAC"/>
    <property type="match status" value="2"/>
</dbReference>
<dbReference type="CDD" id="cd00130">
    <property type="entry name" value="PAS"/>
    <property type="match status" value="2"/>
</dbReference>
<dbReference type="PANTHER" id="PTHR44757">
    <property type="entry name" value="DIGUANYLATE CYCLASE DGCP"/>
    <property type="match status" value="1"/>
</dbReference>
<feature type="modified residue" description="4-aspartylphosphate" evidence="1">
    <location>
        <position position="53"/>
    </location>
</feature>
<sequence>MPSRILVVDDHDYIRHLLVRLLTSQGHQTSVATGGREALDLLSQQSFDLVLLDLMMPDMNGIEVLEQLRQQNVIYHTPVIVVSGVHDLDMVAQCIELGADDYLFKPFNDVLLRARVNASLERKMLRDHERAYLERRLRTIDHETSDEPAIVTTPPATIDMALLTALDALERSQRERDRVEAELRRLNATLEERVAERSAAAEQSAAALRQQMLTQQSILDSIGDAIVVIDGDGRLLHVNPAARDLFGDRVVDLTPQATARASVLLLADDTSCPPDTLPLAVALRGEALDGAEFLLASPDSAKRWLSVTARPLRDLDGAISGAVAVFRDVTITRQAAEALRASEERYALAAQAANDGLWDWDLTTGKIYFSQRWKASIGFQDHEIGNDPSEWFDRVHPDDREGLEVRLVAHLHRLISGFEYEYRMRHHDGAYRWMSCRGIAVWNAGGQAVRIVGSQTDINARKLVEQRLLHEALHDSLTGLANRSCFMDRLEHVVARTRRGASSPFAVLFLDLDRFKLINDSLGHVVGDQLLIAIARRLERCLRPGDTLARLGGDEFAVLLEDLSEPQAALTVAERILRLLEEPFHLAGHEVFSSASIGIALNDSTRYHSPADVLRDADTAMYHAKMEGRSRYAVFHSAMHDRARHRLQIETDLRRGVERNEFFVVYQPIVELNTQQTVGFEALLRWRHPHRGIISPTEFIDVAEETGLIVPIGQMVLREACRQLSEWRQRHPARTITMHINLSPRQIADPHLVDDTIALLNAYHLDAGSLHLEITETAIIEHGDIASRALMHLRSLGAQICIDDFGAGYSSLSYLHRFPIGTIKIDRSFISQIHHSHENAEIVRTIIALAHSLGMTVIAEGAETEEQLARLRSMSCPYGQGWLFARALEPAAATALLDAA</sequence>
<dbReference type="CDD" id="cd00156">
    <property type="entry name" value="REC"/>
    <property type="match status" value="1"/>
</dbReference>
<feature type="domain" description="PAC" evidence="5">
    <location>
        <begin position="418"/>
        <end position="470"/>
    </location>
</feature>
<evidence type="ECO:0000313" key="9">
    <source>
        <dbReference type="Proteomes" id="UP000000263"/>
    </source>
</evidence>
<name>A7NP64_ROSCS</name>
<dbReference type="Gene3D" id="3.40.50.2300">
    <property type="match status" value="1"/>
</dbReference>
<dbReference type="PROSITE" id="PS50883">
    <property type="entry name" value="EAL"/>
    <property type="match status" value="1"/>
</dbReference>
<feature type="domain" description="PAS" evidence="4">
    <location>
        <begin position="218"/>
        <end position="247"/>
    </location>
</feature>
<evidence type="ECO:0000259" key="3">
    <source>
        <dbReference type="PROSITE" id="PS50110"/>
    </source>
</evidence>
<dbReference type="eggNOG" id="COG5001">
    <property type="taxonomic scope" value="Bacteria"/>
</dbReference>
<dbReference type="SMART" id="SM00091">
    <property type="entry name" value="PAS"/>
    <property type="match status" value="2"/>
</dbReference>
<dbReference type="InterPro" id="IPR052155">
    <property type="entry name" value="Biofilm_reg_signaling"/>
</dbReference>
<dbReference type="FunFam" id="3.30.70.270:FF:000001">
    <property type="entry name" value="Diguanylate cyclase domain protein"/>
    <property type="match status" value="1"/>
</dbReference>
<feature type="coiled-coil region" evidence="2">
    <location>
        <begin position="162"/>
        <end position="196"/>
    </location>
</feature>
<dbReference type="Gene3D" id="3.20.20.450">
    <property type="entry name" value="EAL domain"/>
    <property type="match status" value="1"/>
</dbReference>
<dbReference type="InterPro" id="IPR043128">
    <property type="entry name" value="Rev_trsase/Diguanyl_cyclase"/>
</dbReference>
<protein>
    <submittedName>
        <fullName evidence="8">Response regulator receiver modulated diguanylate cyclase/phosphodiesterase with PAS/PAC sensor(S)</fullName>
    </submittedName>
</protein>
<dbReference type="Gene3D" id="3.30.70.270">
    <property type="match status" value="1"/>
</dbReference>
<dbReference type="Pfam" id="PF00072">
    <property type="entry name" value="Response_reg"/>
    <property type="match status" value="1"/>
</dbReference>
<dbReference type="InterPro" id="IPR013656">
    <property type="entry name" value="PAS_4"/>
</dbReference>
<dbReference type="InterPro" id="IPR029787">
    <property type="entry name" value="Nucleotide_cyclase"/>
</dbReference>
<dbReference type="Gene3D" id="3.30.450.20">
    <property type="entry name" value="PAS domain"/>
    <property type="match status" value="2"/>
</dbReference>
<dbReference type="NCBIfam" id="TIGR00229">
    <property type="entry name" value="sensory_box"/>
    <property type="match status" value="2"/>
</dbReference>
<dbReference type="EMBL" id="CP000804">
    <property type="protein sequence ID" value="ABU59360.1"/>
    <property type="molecule type" value="Genomic_DNA"/>
</dbReference>
<dbReference type="InterPro" id="IPR000160">
    <property type="entry name" value="GGDEF_dom"/>
</dbReference>
<organism evidence="8 9">
    <name type="scientific">Roseiflexus castenholzii (strain DSM 13941 / HLO8)</name>
    <dbReference type="NCBI Taxonomy" id="383372"/>
    <lineage>
        <taxon>Bacteria</taxon>
        <taxon>Bacillati</taxon>
        <taxon>Chloroflexota</taxon>
        <taxon>Chloroflexia</taxon>
        <taxon>Chloroflexales</taxon>
        <taxon>Roseiflexineae</taxon>
        <taxon>Roseiflexaceae</taxon>
        <taxon>Roseiflexus</taxon>
    </lineage>
</organism>
<evidence type="ECO:0000259" key="4">
    <source>
        <dbReference type="PROSITE" id="PS50112"/>
    </source>
</evidence>
<dbReference type="AlphaFoldDB" id="A7NP64"/>
<dbReference type="FunFam" id="3.20.20.450:FF:000001">
    <property type="entry name" value="Cyclic di-GMP phosphodiesterase yahA"/>
    <property type="match status" value="1"/>
</dbReference>
<evidence type="ECO:0000313" key="8">
    <source>
        <dbReference type="EMBL" id="ABU59360.1"/>
    </source>
</evidence>
<dbReference type="InterPro" id="IPR000700">
    <property type="entry name" value="PAS-assoc_C"/>
</dbReference>
<keyword evidence="2" id="KW-0175">Coiled coil</keyword>
<dbReference type="STRING" id="383372.Rcas_3309"/>
<dbReference type="SUPFAM" id="SSF141868">
    <property type="entry name" value="EAL domain-like"/>
    <property type="match status" value="1"/>
</dbReference>
<reference evidence="8 9" key="1">
    <citation type="submission" date="2007-08" db="EMBL/GenBank/DDBJ databases">
        <title>Complete sequence of Roseiflexus castenholzii DSM 13941.</title>
        <authorList>
            <consortium name="US DOE Joint Genome Institute"/>
            <person name="Copeland A."/>
            <person name="Lucas S."/>
            <person name="Lapidus A."/>
            <person name="Barry K."/>
            <person name="Glavina del Rio T."/>
            <person name="Dalin E."/>
            <person name="Tice H."/>
            <person name="Pitluck S."/>
            <person name="Thompson L.S."/>
            <person name="Brettin T."/>
            <person name="Bruce D."/>
            <person name="Detter J.C."/>
            <person name="Han C."/>
            <person name="Tapia R."/>
            <person name="Schmutz J."/>
            <person name="Larimer F."/>
            <person name="Land M."/>
            <person name="Hauser L."/>
            <person name="Kyrpides N."/>
            <person name="Mikhailova N."/>
            <person name="Bryant D.A."/>
            <person name="Hanada S."/>
            <person name="Tsukatani Y."/>
            <person name="Richardson P."/>
        </authorList>
    </citation>
    <scope>NUCLEOTIDE SEQUENCE [LARGE SCALE GENOMIC DNA]</scope>
    <source>
        <strain evidence="9">DSM 13941 / HLO8</strain>
    </source>
</reference>
<evidence type="ECO:0000259" key="7">
    <source>
        <dbReference type="PROSITE" id="PS50887"/>
    </source>
</evidence>
<dbReference type="SUPFAM" id="SSF52172">
    <property type="entry name" value="CheY-like"/>
    <property type="match status" value="1"/>
</dbReference>
<dbReference type="CDD" id="cd01948">
    <property type="entry name" value="EAL"/>
    <property type="match status" value="1"/>
</dbReference>
<dbReference type="CDD" id="cd01949">
    <property type="entry name" value="GGDEF"/>
    <property type="match status" value="1"/>
</dbReference>
<dbReference type="OrthoDB" id="158981at2"/>
<feature type="domain" description="EAL" evidence="6">
    <location>
        <begin position="646"/>
        <end position="900"/>
    </location>
</feature>
<feature type="domain" description="GGDEF" evidence="7">
    <location>
        <begin position="503"/>
        <end position="637"/>
    </location>
</feature>
<dbReference type="InterPro" id="IPR011006">
    <property type="entry name" value="CheY-like_superfamily"/>
</dbReference>
<dbReference type="InterPro" id="IPR000014">
    <property type="entry name" value="PAS"/>
</dbReference>
<dbReference type="Pfam" id="PF08448">
    <property type="entry name" value="PAS_4"/>
    <property type="match status" value="1"/>
</dbReference>
<keyword evidence="1" id="KW-0597">Phosphoprotein</keyword>
<feature type="domain" description="PAS" evidence="4">
    <location>
        <begin position="342"/>
        <end position="418"/>
    </location>
</feature>
<dbReference type="SMART" id="SM00448">
    <property type="entry name" value="REC"/>
    <property type="match status" value="1"/>
</dbReference>
<dbReference type="RefSeq" id="WP_012121784.1">
    <property type="nucleotide sequence ID" value="NC_009767.1"/>
</dbReference>
<dbReference type="InterPro" id="IPR035919">
    <property type="entry name" value="EAL_sf"/>
</dbReference>
<dbReference type="PROSITE" id="PS50112">
    <property type="entry name" value="PAS"/>
    <property type="match status" value="2"/>
</dbReference>
<gene>
    <name evidence="8" type="ordered locus">Rcas_3309</name>
</gene>
<dbReference type="PANTHER" id="PTHR44757:SF2">
    <property type="entry name" value="BIOFILM ARCHITECTURE MAINTENANCE PROTEIN MBAA"/>
    <property type="match status" value="1"/>
</dbReference>
<dbReference type="SMART" id="SM00086">
    <property type="entry name" value="PAC"/>
    <property type="match status" value="2"/>
</dbReference>
<accession>A7NP64</accession>
<dbReference type="SUPFAM" id="SSF55785">
    <property type="entry name" value="PYP-like sensor domain (PAS domain)"/>
    <property type="match status" value="2"/>
</dbReference>
<keyword evidence="9" id="KW-1185">Reference proteome</keyword>
<dbReference type="InterPro" id="IPR001789">
    <property type="entry name" value="Sig_transdc_resp-reg_receiver"/>
</dbReference>
<dbReference type="Pfam" id="PF00990">
    <property type="entry name" value="GGDEF"/>
    <property type="match status" value="1"/>
</dbReference>
<dbReference type="InterPro" id="IPR001610">
    <property type="entry name" value="PAC"/>
</dbReference>
<dbReference type="Pfam" id="PF00563">
    <property type="entry name" value="EAL"/>
    <property type="match status" value="1"/>
</dbReference>
<evidence type="ECO:0000259" key="5">
    <source>
        <dbReference type="PROSITE" id="PS50113"/>
    </source>
</evidence>